<keyword evidence="5" id="KW-0694">RNA-binding</keyword>
<dbReference type="Pfam" id="PF12627">
    <property type="entry name" value="PolyA_pol_RNAbd"/>
    <property type="match status" value="1"/>
</dbReference>
<evidence type="ECO:0000256" key="6">
    <source>
        <dbReference type="ARBA" id="ARBA00023163"/>
    </source>
</evidence>
<evidence type="ECO:0000256" key="3">
    <source>
        <dbReference type="ARBA" id="ARBA00022741"/>
    </source>
</evidence>
<dbReference type="AlphaFoldDB" id="A0A0F9MXN3"/>
<sequence length="458" mass="52527">MLSLNKIFNKLVKRNKTNGSSRQSVPEPIIVPRSEHSISRKQISQQALKVLYTLKEAGFDAYLVGGCVRDLLLGHEPKDFDVATNALPEQVHKLFKRSRLIGRRFKLVHVGFGRDVIEVATFRAPPEASNHVDKQGRIVQDNVYGTLEQDAWRRDFTINALYYNIRDFSIIDYTGGIKDLNAGLIRLIGDVETRYREDPVRMLRACRFLAKLGLKLEAETESGMFAWATLIKDIPPARLFDETLKLYMSGYAAVAHELVCHYGLFDHLYPQTAALLHQEKDAYPRTMLMKALENTDKRIEAGKPITPAFLFAALLWEPVRQEMMLLMEKGMPDIPAMQRAASEVVSQQIQRVSIPKRYSLVTRDIWTLQPRLIKRQGKRAFRTLTHPKFRAAYDFLALRSDAGEPLDEIVDWWTAFQEKPSTEQQSMVADLGKVTGRPKPKRRRRRRKPASEAQQDSH</sequence>
<feature type="domain" description="Poly A polymerase head" evidence="8">
    <location>
        <begin position="61"/>
        <end position="186"/>
    </location>
</feature>
<evidence type="ECO:0000256" key="7">
    <source>
        <dbReference type="SAM" id="MobiDB-lite"/>
    </source>
</evidence>
<evidence type="ECO:0000259" key="9">
    <source>
        <dbReference type="Pfam" id="PF12626"/>
    </source>
</evidence>
<dbReference type="GO" id="GO:0006397">
    <property type="term" value="P:mRNA processing"/>
    <property type="evidence" value="ECO:0007669"/>
    <property type="project" value="UniProtKB-KW"/>
</dbReference>
<comment type="caution">
    <text evidence="11">The sequence shown here is derived from an EMBL/GenBank/DDBJ whole genome shotgun (WGS) entry which is preliminary data.</text>
</comment>
<dbReference type="InterPro" id="IPR043519">
    <property type="entry name" value="NT_sf"/>
</dbReference>
<dbReference type="PANTHER" id="PTHR43051:SF1">
    <property type="entry name" value="POLYNUCLEOTIDE ADENYLYLTRANSFERASE FAMILY PROTEIN"/>
    <property type="match status" value="1"/>
</dbReference>
<dbReference type="HAMAP" id="MF_00957">
    <property type="entry name" value="PolyA_pol"/>
    <property type="match status" value="1"/>
</dbReference>
<keyword evidence="6" id="KW-0804">Transcription</keyword>
<dbReference type="CDD" id="cd05398">
    <property type="entry name" value="NT_ClassII-CCAase"/>
    <property type="match status" value="1"/>
</dbReference>
<dbReference type="Gene3D" id="1.10.3090.10">
    <property type="entry name" value="cca-adding enzyme, domain 2"/>
    <property type="match status" value="1"/>
</dbReference>
<dbReference type="Pfam" id="PF01743">
    <property type="entry name" value="PolyA_pol"/>
    <property type="match status" value="1"/>
</dbReference>
<evidence type="ECO:0000256" key="5">
    <source>
        <dbReference type="ARBA" id="ARBA00022884"/>
    </source>
</evidence>
<evidence type="ECO:0000256" key="1">
    <source>
        <dbReference type="ARBA" id="ARBA00022664"/>
    </source>
</evidence>
<evidence type="ECO:0000256" key="4">
    <source>
        <dbReference type="ARBA" id="ARBA00022840"/>
    </source>
</evidence>
<dbReference type="InterPro" id="IPR002646">
    <property type="entry name" value="PolA_pol_head_dom"/>
</dbReference>
<keyword evidence="1" id="KW-0507">mRNA processing</keyword>
<dbReference type="Pfam" id="PF12626">
    <property type="entry name" value="PolyA_pol_arg_C"/>
    <property type="match status" value="1"/>
</dbReference>
<dbReference type="GO" id="GO:1990817">
    <property type="term" value="F:poly(A) RNA polymerase activity"/>
    <property type="evidence" value="ECO:0007669"/>
    <property type="project" value="InterPro"/>
</dbReference>
<dbReference type="InterPro" id="IPR025866">
    <property type="entry name" value="PolyA_pol_arg_C_dom"/>
</dbReference>
<dbReference type="SUPFAM" id="SSF81301">
    <property type="entry name" value="Nucleotidyltransferase"/>
    <property type="match status" value="1"/>
</dbReference>
<feature type="domain" description="tRNA nucleotidyltransferase/poly(A) polymerase RNA and SrmB- binding" evidence="10">
    <location>
        <begin position="213"/>
        <end position="274"/>
    </location>
</feature>
<accession>A0A0F9MXN3</accession>
<feature type="region of interest" description="Disordered" evidence="7">
    <location>
        <begin position="420"/>
        <end position="458"/>
    </location>
</feature>
<keyword evidence="4" id="KW-0067">ATP-binding</keyword>
<dbReference type="GO" id="GO:0003723">
    <property type="term" value="F:RNA binding"/>
    <property type="evidence" value="ECO:0007669"/>
    <property type="project" value="UniProtKB-KW"/>
</dbReference>
<feature type="domain" description="Polymerase A arginine-rich C-terminal" evidence="9">
    <location>
        <begin position="329"/>
        <end position="447"/>
    </location>
</feature>
<dbReference type="EMBL" id="LAZR01009207">
    <property type="protein sequence ID" value="KKM74022.1"/>
    <property type="molecule type" value="Genomic_DNA"/>
</dbReference>
<dbReference type="FunFam" id="3.30.460.10:FF:000035">
    <property type="entry name" value="Poly(A) polymerase I"/>
    <property type="match status" value="1"/>
</dbReference>
<keyword evidence="3" id="KW-0547">Nucleotide-binding</keyword>
<organism evidence="11">
    <name type="scientific">marine sediment metagenome</name>
    <dbReference type="NCBI Taxonomy" id="412755"/>
    <lineage>
        <taxon>unclassified sequences</taxon>
        <taxon>metagenomes</taxon>
        <taxon>ecological metagenomes</taxon>
    </lineage>
</organism>
<feature type="compositionally biased region" description="Basic residues" evidence="7">
    <location>
        <begin position="436"/>
        <end position="448"/>
    </location>
</feature>
<dbReference type="PANTHER" id="PTHR43051">
    <property type="entry name" value="POLYNUCLEOTIDE ADENYLYLTRANSFERASE FAMILY PROTEIN"/>
    <property type="match status" value="1"/>
</dbReference>
<dbReference type="NCBIfam" id="TIGR01942">
    <property type="entry name" value="pcnB"/>
    <property type="match status" value="1"/>
</dbReference>
<dbReference type="SUPFAM" id="SSF81891">
    <property type="entry name" value="Poly A polymerase C-terminal region-like"/>
    <property type="match status" value="1"/>
</dbReference>
<proteinExistence type="inferred from homology"/>
<dbReference type="GO" id="GO:0005524">
    <property type="term" value="F:ATP binding"/>
    <property type="evidence" value="ECO:0007669"/>
    <property type="project" value="UniProtKB-KW"/>
</dbReference>
<evidence type="ECO:0000313" key="11">
    <source>
        <dbReference type="EMBL" id="KKM74022.1"/>
    </source>
</evidence>
<dbReference type="Gene3D" id="3.30.460.10">
    <property type="entry name" value="Beta Polymerase, domain 2"/>
    <property type="match status" value="1"/>
</dbReference>
<dbReference type="InterPro" id="IPR010206">
    <property type="entry name" value="PolA_pol_I"/>
</dbReference>
<evidence type="ECO:0000259" key="8">
    <source>
        <dbReference type="Pfam" id="PF01743"/>
    </source>
</evidence>
<evidence type="ECO:0008006" key="12">
    <source>
        <dbReference type="Google" id="ProtNLM"/>
    </source>
</evidence>
<keyword evidence="2" id="KW-0808">Transferase</keyword>
<gene>
    <name evidence="11" type="ORF">LCGC14_1404530</name>
</gene>
<dbReference type="InterPro" id="IPR032828">
    <property type="entry name" value="PolyA_RNA-bd"/>
</dbReference>
<dbReference type="InterPro" id="IPR052191">
    <property type="entry name" value="tRNA_ntf/polyA_polymerase_I"/>
</dbReference>
<name>A0A0F9MXN3_9ZZZZ</name>
<evidence type="ECO:0000256" key="2">
    <source>
        <dbReference type="ARBA" id="ARBA00022679"/>
    </source>
</evidence>
<dbReference type="GO" id="GO:0043633">
    <property type="term" value="P:polyadenylation-dependent RNA catabolic process"/>
    <property type="evidence" value="ECO:0007669"/>
    <property type="project" value="InterPro"/>
</dbReference>
<protein>
    <recommendedName>
        <fullName evidence="12">Poly A polymerase head domain-containing protein</fullName>
    </recommendedName>
</protein>
<evidence type="ECO:0000259" key="10">
    <source>
        <dbReference type="Pfam" id="PF12627"/>
    </source>
</evidence>
<reference evidence="11" key="1">
    <citation type="journal article" date="2015" name="Nature">
        <title>Complex archaea that bridge the gap between prokaryotes and eukaryotes.</title>
        <authorList>
            <person name="Spang A."/>
            <person name="Saw J.H."/>
            <person name="Jorgensen S.L."/>
            <person name="Zaremba-Niedzwiedzka K."/>
            <person name="Martijn J."/>
            <person name="Lind A.E."/>
            <person name="van Eijk R."/>
            <person name="Schleper C."/>
            <person name="Guy L."/>
            <person name="Ettema T.J."/>
        </authorList>
    </citation>
    <scope>NUCLEOTIDE SEQUENCE</scope>
</reference>